<comment type="caution">
    <text evidence="1">The sequence shown here is derived from an EMBL/GenBank/DDBJ whole genome shotgun (WGS) entry which is preliminary data.</text>
</comment>
<keyword evidence="2" id="KW-1185">Reference proteome</keyword>
<dbReference type="eggNOG" id="ENOG5033NU7">
    <property type="taxonomic scope" value="Bacteria"/>
</dbReference>
<accession>R1AU75</accession>
<sequence length="70" mass="8111">MEKWKEGLKSENTLVRYKSKQFIEIIENAKSIEKFDMDLFFSVTEKLTVSEGERIIVGLLDGTEVEVVIE</sequence>
<dbReference type="Proteomes" id="UP000013378">
    <property type="component" value="Unassembled WGS sequence"/>
</dbReference>
<protein>
    <submittedName>
        <fullName evidence="1">Recombinase</fullName>
    </submittedName>
</protein>
<evidence type="ECO:0000313" key="2">
    <source>
        <dbReference type="Proteomes" id="UP000013378"/>
    </source>
</evidence>
<dbReference type="AlphaFoldDB" id="R1AU75"/>
<organism evidence="1 2">
    <name type="scientific">Caldisalinibacter kiritimatiensis</name>
    <dbReference type="NCBI Taxonomy" id="1304284"/>
    <lineage>
        <taxon>Bacteria</taxon>
        <taxon>Bacillati</taxon>
        <taxon>Bacillota</taxon>
        <taxon>Tissierellia</taxon>
        <taxon>Tissierellales</taxon>
        <taxon>Thermohalobacteraceae</taxon>
        <taxon>Caldisalinibacter</taxon>
    </lineage>
</organism>
<name>R1AU75_9FIRM</name>
<dbReference type="RefSeq" id="WP_006311941.1">
    <property type="nucleotide sequence ID" value="NZ_ARZA01000127.1"/>
</dbReference>
<evidence type="ECO:0000313" key="1">
    <source>
        <dbReference type="EMBL" id="EOD00718.1"/>
    </source>
</evidence>
<gene>
    <name evidence="1" type="ORF">L21TH_1233</name>
</gene>
<proteinExistence type="predicted"/>
<dbReference type="STRING" id="1304284.L21TH_1233"/>
<reference evidence="1 2" key="1">
    <citation type="journal article" date="2015" name="Geomicrobiol. J.">
        <title>Caldisalinibacter kiritimatiensis gen. nov., sp. nov., a moderately thermohalophilic thiosulfate-reducing bacterium from a hypersaline microbial mat.</title>
        <authorList>
            <person name="Ben Hania W."/>
            <person name="Joseph M."/>
            <person name="Fiebig A."/>
            <person name="Bunk B."/>
            <person name="Klenk H.-P."/>
            <person name="Fardeau M.-L."/>
            <person name="Spring S."/>
        </authorList>
    </citation>
    <scope>NUCLEOTIDE SEQUENCE [LARGE SCALE GENOMIC DNA]</scope>
    <source>
        <strain evidence="1 2">L21-TH-D2</strain>
    </source>
</reference>
<dbReference type="EMBL" id="ARZA01000127">
    <property type="protein sequence ID" value="EOD00718.1"/>
    <property type="molecule type" value="Genomic_DNA"/>
</dbReference>